<name>A0A660E4C4_9LACO</name>
<dbReference type="AlphaFoldDB" id="A0A660E4C4"/>
<organism evidence="2 3">
    <name type="scientific">Lactiplantibacillus mudanjiangensis</name>
    <dbReference type="NCBI Taxonomy" id="1296538"/>
    <lineage>
        <taxon>Bacteria</taxon>
        <taxon>Bacillati</taxon>
        <taxon>Bacillota</taxon>
        <taxon>Bacilli</taxon>
        <taxon>Lactobacillales</taxon>
        <taxon>Lactobacillaceae</taxon>
        <taxon>Lactiplantibacillus</taxon>
    </lineage>
</organism>
<evidence type="ECO:0000313" key="2">
    <source>
        <dbReference type="EMBL" id="VDG29593.1"/>
    </source>
</evidence>
<proteinExistence type="predicted"/>
<dbReference type="OrthoDB" id="2325304at2"/>
<protein>
    <recommendedName>
        <fullName evidence="4">D-alanyl-D-alanine carboxypeptidase</fullName>
    </recommendedName>
</protein>
<evidence type="ECO:0008006" key="4">
    <source>
        <dbReference type="Google" id="ProtNLM"/>
    </source>
</evidence>
<keyword evidence="3" id="KW-1185">Reference proteome</keyword>
<accession>A0A660E4C4</accession>
<dbReference type="EMBL" id="UYIG01000141">
    <property type="protein sequence ID" value="VDG29593.1"/>
    <property type="molecule type" value="Genomic_DNA"/>
</dbReference>
<evidence type="ECO:0000256" key="1">
    <source>
        <dbReference type="SAM" id="SignalP"/>
    </source>
</evidence>
<sequence length="236" mass="26208">MRKLWKLTTIGVLSLSMGVAVLPSTGLTANAKTRSAKVISTKSITKSTYHINAGYLYSSAKLTKKTHKGQNYLKTTFYATKSATVKKTNGKKAVYYYIANSKGSVKGWAWRGNLSKINLKALNQRKSDIKKVLAAVRTMTPDDQDNVLSDFTDIDTKNTYDRLSSAAYDFSFRHTTQDAKALSSFYQVFAGRFNAVTNARLATLNDRLVEGIRTDDLYDPVYNMSQALSDALSSFN</sequence>
<feature type="chain" id="PRO_5039091909" description="D-alanyl-D-alanine carboxypeptidase" evidence="1">
    <location>
        <begin position="23"/>
        <end position="236"/>
    </location>
</feature>
<gene>
    <name evidence="2" type="ORF">MUDAN_MDHGFNIF_01154</name>
</gene>
<evidence type="ECO:0000313" key="3">
    <source>
        <dbReference type="Proteomes" id="UP000289996"/>
    </source>
</evidence>
<keyword evidence="1" id="KW-0732">Signal</keyword>
<dbReference type="Proteomes" id="UP000289996">
    <property type="component" value="Unassembled WGS sequence"/>
</dbReference>
<reference evidence="2 3" key="1">
    <citation type="submission" date="2018-11" db="EMBL/GenBank/DDBJ databases">
        <authorList>
            <person name="Wuyts S."/>
        </authorList>
    </citation>
    <scope>NUCLEOTIDE SEQUENCE [LARGE SCALE GENOMIC DNA]</scope>
    <source>
        <strain evidence="2">Lactobacillus mudanjiangensis AMBF249</strain>
    </source>
</reference>
<dbReference type="RefSeq" id="WP_130845204.1">
    <property type="nucleotide sequence ID" value="NZ_BJDY01000004.1"/>
</dbReference>
<feature type="signal peptide" evidence="1">
    <location>
        <begin position="1"/>
        <end position="22"/>
    </location>
</feature>